<dbReference type="PROSITE" id="PS51257">
    <property type="entry name" value="PROKAR_LIPOPROTEIN"/>
    <property type="match status" value="1"/>
</dbReference>
<dbReference type="RefSeq" id="WP_149614726.1">
    <property type="nucleotide sequence ID" value="NZ_SEUK01000052.1"/>
</dbReference>
<name>A0AB73BF15_9GAMM</name>
<reference evidence="2 3" key="1">
    <citation type="submission" date="2019-01" db="EMBL/GenBank/DDBJ databases">
        <title>Genome sequences of marine Pseudoalteromonas species.</title>
        <authorList>
            <person name="Boraston A.B."/>
            <person name="Hehemann J.-H."/>
            <person name="Vickers C.J."/>
            <person name="Salama-Alber O."/>
            <person name="Abe K."/>
            <person name="Hettle A.J."/>
        </authorList>
    </citation>
    <scope>NUCLEOTIDE SEQUENCE [LARGE SCALE GENOMIC DNA]</scope>
    <source>
        <strain evidence="2 3">PS42</strain>
    </source>
</reference>
<dbReference type="AlphaFoldDB" id="A0AB73BF15"/>
<protein>
    <recommendedName>
        <fullName evidence="4">Lipoprotein</fullName>
    </recommendedName>
</protein>
<evidence type="ECO:0008006" key="4">
    <source>
        <dbReference type="Google" id="ProtNLM"/>
    </source>
</evidence>
<evidence type="ECO:0000313" key="3">
    <source>
        <dbReference type="Proteomes" id="UP000324162"/>
    </source>
</evidence>
<comment type="caution">
    <text evidence="2">The sequence shown here is derived from an EMBL/GenBank/DDBJ whole genome shotgun (WGS) entry which is preliminary data.</text>
</comment>
<organism evidence="2 3">
    <name type="scientific">Pseudoalteromonas fuliginea</name>
    <dbReference type="NCBI Taxonomy" id="1872678"/>
    <lineage>
        <taxon>Bacteria</taxon>
        <taxon>Pseudomonadati</taxon>
        <taxon>Pseudomonadota</taxon>
        <taxon>Gammaproteobacteria</taxon>
        <taxon>Alteromonadales</taxon>
        <taxon>Pseudoalteromonadaceae</taxon>
        <taxon>Pseudoalteromonas</taxon>
    </lineage>
</organism>
<feature type="signal peptide" evidence="1">
    <location>
        <begin position="1"/>
        <end position="19"/>
    </location>
</feature>
<sequence length="436" mass="47771">MNKFILTPLAIALSLTLSACGGSSSEGNSVSSSNGGNTAQLQTISLQTLTRQCGTDSAYQTDVVFHNDDGDAIGSVKTDAQGSFSGELPSGTKHVSVLGDVVDEADGTYRHIFTELDIENRTNLGKYHFNKFSESCGCRAVSIDTSELNTIPNDYRVYQYEGSEISDSVFICPTTENLYLTAKSYFSNDAKVAVIEVPQNASVIKITDTDFSHDGVEVANQGSFNATSVSTRGYIEDINSYEFVQFTYINSPEPLFVFPTVTEHNFYVQTDSSVEPTIVDGARIDMHSYARSSVDSDGSYELTELPTITEDLGFSLLQFTESNDSSFDFSNVDSRLARAVWDYSFLVDDEAESRFDWTIRGGISGQIPDLSFGTVFPEPTDEVILEELTLFLFGYAGNATDANSYAKLLDTITEGGHLTKPEFSNYVYVFLNAELD</sequence>
<keyword evidence="1" id="KW-0732">Signal</keyword>
<proteinExistence type="predicted"/>
<dbReference type="Proteomes" id="UP000324162">
    <property type="component" value="Unassembled WGS sequence"/>
</dbReference>
<evidence type="ECO:0000256" key="1">
    <source>
        <dbReference type="SAM" id="SignalP"/>
    </source>
</evidence>
<accession>A0AB73BF15</accession>
<feature type="chain" id="PRO_5044504672" description="Lipoprotein" evidence="1">
    <location>
        <begin position="20"/>
        <end position="436"/>
    </location>
</feature>
<gene>
    <name evidence="2" type="ORF">EU508_14695</name>
</gene>
<evidence type="ECO:0000313" key="2">
    <source>
        <dbReference type="EMBL" id="KAA1158740.1"/>
    </source>
</evidence>
<dbReference type="EMBL" id="SEUK01000052">
    <property type="protein sequence ID" value="KAA1158740.1"/>
    <property type="molecule type" value="Genomic_DNA"/>
</dbReference>